<protein>
    <submittedName>
        <fullName evidence="1">Molybdenum cofactor biosynthesis protein MoaE</fullName>
    </submittedName>
</protein>
<sequence length="145" mass="15349">MPVLLAAVTDSPLDVDAHVRAVDDARQGACVTFVGTVRNHDPEADGEVVALDYTAHPSAAATLREVAEAVVTQLDPYGETRVAVSHRIGRVAVGESAIVAAVSSPHRALAFTVCGELVDRIKHDVPLWKQQHLRDGSAVWSGLPS</sequence>
<dbReference type="GO" id="GO:0006777">
    <property type="term" value="P:Mo-molybdopterin cofactor biosynthetic process"/>
    <property type="evidence" value="ECO:0007669"/>
    <property type="project" value="InterPro"/>
</dbReference>
<keyword evidence="2" id="KW-1185">Reference proteome</keyword>
<dbReference type="GeneID" id="41840860"/>
<dbReference type="CDD" id="cd00756">
    <property type="entry name" value="MoaE"/>
    <property type="match status" value="1"/>
</dbReference>
<dbReference type="SUPFAM" id="SSF54690">
    <property type="entry name" value="Molybdopterin synthase subunit MoaE"/>
    <property type="match status" value="1"/>
</dbReference>
<evidence type="ECO:0000313" key="1">
    <source>
        <dbReference type="EMBL" id="AIF40680.1"/>
    </source>
</evidence>
<gene>
    <name evidence="1" type="ORF">HX89_06730</name>
</gene>
<dbReference type="AlphaFoldDB" id="A0A075JFW1"/>
<dbReference type="EMBL" id="CP008889">
    <property type="protein sequence ID" value="AIF40680.1"/>
    <property type="molecule type" value="Genomic_DNA"/>
</dbReference>
<dbReference type="eggNOG" id="COG0314">
    <property type="taxonomic scope" value="Bacteria"/>
</dbReference>
<dbReference type="KEGG" id="dni:HX89_06730"/>
<name>A0A075JFW1_9MICO</name>
<organism evidence="1 2">
    <name type="scientific">Dermacoccus nishinomiyaensis</name>
    <dbReference type="NCBI Taxonomy" id="1274"/>
    <lineage>
        <taxon>Bacteria</taxon>
        <taxon>Bacillati</taxon>
        <taxon>Actinomycetota</taxon>
        <taxon>Actinomycetes</taxon>
        <taxon>Micrococcales</taxon>
        <taxon>Dermacoccaceae</taxon>
        <taxon>Dermacoccus</taxon>
    </lineage>
</organism>
<accession>A0A075JFW1</accession>
<dbReference type="PANTHER" id="PTHR23404">
    <property type="entry name" value="MOLYBDOPTERIN SYNTHASE RELATED"/>
    <property type="match status" value="1"/>
</dbReference>
<dbReference type="InterPro" id="IPR003448">
    <property type="entry name" value="Mopterin_biosynth_MoaE"/>
</dbReference>
<dbReference type="Proteomes" id="UP000027986">
    <property type="component" value="Chromosome"/>
</dbReference>
<dbReference type="OrthoDB" id="9794429at2"/>
<dbReference type="RefSeq" id="WP_006944537.1">
    <property type="nucleotide sequence ID" value="NZ_CP008889.1"/>
</dbReference>
<dbReference type="Gene3D" id="3.90.1170.40">
    <property type="entry name" value="Molybdopterin biosynthesis MoaE subunit"/>
    <property type="match status" value="1"/>
</dbReference>
<dbReference type="Pfam" id="PF02391">
    <property type="entry name" value="MoaE"/>
    <property type="match status" value="1"/>
</dbReference>
<proteinExistence type="predicted"/>
<evidence type="ECO:0000313" key="2">
    <source>
        <dbReference type="Proteomes" id="UP000027986"/>
    </source>
</evidence>
<dbReference type="HOGENOM" id="CLU_089568_1_1_11"/>
<reference evidence="1 2" key="1">
    <citation type="submission" date="2014-07" db="EMBL/GenBank/DDBJ databases">
        <title>Genome Sequencing of Dermacoccus nishinomiyaensis.</title>
        <authorList>
            <person name="Hong K.W."/>
            <person name="Chan K.G."/>
        </authorList>
    </citation>
    <scope>NUCLEOTIDE SEQUENCE [LARGE SCALE GENOMIC DNA]</scope>
    <source>
        <strain evidence="1 2">M25</strain>
    </source>
</reference>
<dbReference type="InterPro" id="IPR036563">
    <property type="entry name" value="MoaE_sf"/>
</dbReference>